<organism evidence="5 6">
    <name type="scientific">Phytophthora pseudosyringae</name>
    <dbReference type="NCBI Taxonomy" id="221518"/>
    <lineage>
        <taxon>Eukaryota</taxon>
        <taxon>Sar</taxon>
        <taxon>Stramenopiles</taxon>
        <taxon>Oomycota</taxon>
        <taxon>Peronosporomycetes</taxon>
        <taxon>Peronosporales</taxon>
        <taxon>Peronosporaceae</taxon>
        <taxon>Phytophthora</taxon>
    </lineage>
</organism>
<evidence type="ECO:0008006" key="7">
    <source>
        <dbReference type="Google" id="ProtNLM"/>
    </source>
</evidence>
<dbReference type="Pfam" id="PF12796">
    <property type="entry name" value="Ank_2"/>
    <property type="match status" value="1"/>
</dbReference>
<keyword evidence="1" id="KW-0677">Repeat</keyword>
<protein>
    <recommendedName>
        <fullName evidence="7">ANK_REP_REGION domain-containing protein</fullName>
    </recommendedName>
</protein>
<dbReference type="EMBL" id="JAGDFM010000921">
    <property type="protein sequence ID" value="KAG7375799.1"/>
    <property type="molecule type" value="Genomic_DNA"/>
</dbReference>
<dbReference type="AlphaFoldDB" id="A0A8T1V6S3"/>
<evidence type="ECO:0000256" key="1">
    <source>
        <dbReference type="ARBA" id="ARBA00022737"/>
    </source>
</evidence>
<name>A0A8T1V6S3_9STRA</name>
<gene>
    <name evidence="5" type="ORF">PHYPSEUDO_015243</name>
</gene>
<dbReference type="InterPro" id="IPR002110">
    <property type="entry name" value="Ankyrin_rpt"/>
</dbReference>
<dbReference type="OrthoDB" id="97460at2759"/>
<accession>A0A8T1V6S3</accession>
<reference evidence="5" key="1">
    <citation type="submission" date="2021-02" db="EMBL/GenBank/DDBJ databases">
        <authorList>
            <person name="Palmer J.M."/>
        </authorList>
    </citation>
    <scope>NUCLEOTIDE SEQUENCE</scope>
    <source>
        <strain evidence="5">SCRP734</strain>
    </source>
</reference>
<evidence type="ECO:0000256" key="3">
    <source>
        <dbReference type="PROSITE-ProRule" id="PRU00023"/>
    </source>
</evidence>
<evidence type="ECO:0000256" key="2">
    <source>
        <dbReference type="ARBA" id="ARBA00023043"/>
    </source>
</evidence>
<dbReference type="PROSITE" id="PS50088">
    <property type="entry name" value="ANK_REPEAT"/>
    <property type="match status" value="1"/>
</dbReference>
<keyword evidence="6" id="KW-1185">Reference proteome</keyword>
<dbReference type="PANTHER" id="PTHR24189">
    <property type="entry name" value="MYOTROPHIN"/>
    <property type="match status" value="1"/>
</dbReference>
<keyword evidence="2 3" id="KW-0040">ANK repeat</keyword>
<comment type="caution">
    <text evidence="5">The sequence shown here is derived from an EMBL/GenBank/DDBJ whole genome shotgun (WGS) entry which is preliminary data.</text>
</comment>
<evidence type="ECO:0000313" key="5">
    <source>
        <dbReference type="EMBL" id="KAG7375799.1"/>
    </source>
</evidence>
<sequence>MAFRCVGSPLDEMKRLEKLRERDPESAANLVANGKLLVDFTRDGNLRALHCAAEHLEEGQVLIFYAVRMLREACATRRLDIVRFMLLNGFDLQQSYMKDVLHSVIENVDSSHSADTAQPLIRFLLDAGVDVNWQRKSDLYTALHVACCKNLYPIAYLLVLYGADVNAIAADDSMPLGCANNIGHASTLSEAEQTQKELLVSFLVENQAHPRWRKQPRASASIPAERATSSNPEHDGDPATQSKRLTLSFSSSFGIHCSIDESTDNQPQPGLMFDTSDPSASL</sequence>
<evidence type="ECO:0000256" key="4">
    <source>
        <dbReference type="SAM" id="MobiDB-lite"/>
    </source>
</evidence>
<proteinExistence type="predicted"/>
<dbReference type="InterPro" id="IPR050745">
    <property type="entry name" value="Multifunctional_regulatory"/>
</dbReference>
<dbReference type="SMART" id="SM00248">
    <property type="entry name" value="ANK"/>
    <property type="match status" value="3"/>
</dbReference>
<feature type="region of interest" description="Disordered" evidence="4">
    <location>
        <begin position="258"/>
        <end position="282"/>
    </location>
</feature>
<dbReference type="Proteomes" id="UP000694044">
    <property type="component" value="Unassembled WGS sequence"/>
</dbReference>
<feature type="repeat" description="ANK" evidence="3">
    <location>
        <begin position="138"/>
        <end position="170"/>
    </location>
</feature>
<evidence type="ECO:0000313" key="6">
    <source>
        <dbReference type="Proteomes" id="UP000694044"/>
    </source>
</evidence>
<feature type="region of interest" description="Disordered" evidence="4">
    <location>
        <begin position="211"/>
        <end position="243"/>
    </location>
</feature>